<name>A0A850CBD5_9ACTN</name>
<evidence type="ECO:0000256" key="1">
    <source>
        <dbReference type="SAM" id="Phobius"/>
    </source>
</evidence>
<protein>
    <submittedName>
        <fullName evidence="2">MFS transporter</fullName>
    </submittedName>
</protein>
<evidence type="ECO:0000313" key="2">
    <source>
        <dbReference type="EMBL" id="NUQ88380.1"/>
    </source>
</evidence>
<organism evidence="2 3">
    <name type="scientific">Glycomyces artemisiae</name>
    <dbReference type="NCBI Taxonomy" id="1076443"/>
    <lineage>
        <taxon>Bacteria</taxon>
        <taxon>Bacillati</taxon>
        <taxon>Actinomycetota</taxon>
        <taxon>Actinomycetes</taxon>
        <taxon>Glycomycetales</taxon>
        <taxon>Glycomycetaceae</taxon>
        <taxon>Glycomyces</taxon>
    </lineage>
</organism>
<feature type="transmembrane region" description="Helical" evidence="1">
    <location>
        <begin position="41"/>
        <end position="63"/>
    </location>
</feature>
<keyword evidence="1" id="KW-1133">Transmembrane helix</keyword>
<evidence type="ECO:0000313" key="3">
    <source>
        <dbReference type="Proteomes" id="UP000574690"/>
    </source>
</evidence>
<sequence>LNRAVPQTALAEANAAFNISIYALAGGLSLALGYLSDAVGLGAAIDDFAIALAVLTLIGLALVRRAR</sequence>
<keyword evidence="1" id="KW-0472">Membrane</keyword>
<accession>A0A850CBD5</accession>
<dbReference type="EMBL" id="JABFXE010000338">
    <property type="protein sequence ID" value="NUQ88380.1"/>
    <property type="molecule type" value="Genomic_DNA"/>
</dbReference>
<comment type="caution">
    <text evidence="2">The sequence shown here is derived from an EMBL/GenBank/DDBJ whole genome shotgun (WGS) entry which is preliminary data.</text>
</comment>
<feature type="non-terminal residue" evidence="2">
    <location>
        <position position="1"/>
    </location>
</feature>
<reference evidence="2 3" key="1">
    <citation type="submission" date="2020-05" db="EMBL/GenBank/DDBJ databases">
        <title>DNA-SIP metagenomic assembled genomes.</title>
        <authorList>
            <person name="Yu J."/>
        </authorList>
    </citation>
    <scope>NUCLEOTIDE SEQUENCE [LARGE SCALE GENOMIC DNA]</scope>
    <source>
        <strain evidence="2">Bin5.27</strain>
    </source>
</reference>
<dbReference type="Proteomes" id="UP000574690">
    <property type="component" value="Unassembled WGS sequence"/>
</dbReference>
<gene>
    <name evidence="2" type="ORF">HOQ43_07955</name>
</gene>
<feature type="transmembrane region" description="Helical" evidence="1">
    <location>
        <begin position="15"/>
        <end position="35"/>
    </location>
</feature>
<keyword evidence="1" id="KW-0812">Transmembrane</keyword>
<dbReference type="AlphaFoldDB" id="A0A850CBD5"/>
<proteinExistence type="predicted"/>